<gene>
    <name evidence="4" type="ORF">PRK78_000678</name>
</gene>
<proteinExistence type="predicted"/>
<keyword evidence="5" id="KW-1185">Reference proteome</keyword>
<evidence type="ECO:0000256" key="1">
    <source>
        <dbReference type="ARBA" id="ARBA00023016"/>
    </source>
</evidence>
<evidence type="ECO:0000259" key="3">
    <source>
        <dbReference type="Pfam" id="PF00011"/>
    </source>
</evidence>
<evidence type="ECO:0000313" key="5">
    <source>
        <dbReference type="Proteomes" id="UP001219355"/>
    </source>
</evidence>
<dbReference type="Gene3D" id="2.60.40.790">
    <property type="match status" value="1"/>
</dbReference>
<keyword evidence="1" id="KW-0346">Stress response</keyword>
<name>A0AAF0DBW5_9EURO</name>
<sequence>MLEESRNALALLSTLHKLPKRNVKVYHKPAILSTPRHFHNMALFPRFTAGDFTPLFRLLDDYDHHRSSNQQGNNVSSSLRSFTPKFDVREVNDSYHLDGELPGINQKDIDIEFTDEQTLVIKGRSKREYTATNENEFGNEAATAADDAASHKSTSHQPTVEDEDAPASTPTSPANTESKEMVKQGSASKAMSKKPAYRYWVTERSVGEFQRTFSFPTRVNQEGVRASLKDGILHVVVPKAAAPISKKIRID</sequence>
<dbReference type="AlphaFoldDB" id="A0AAF0DBW5"/>
<dbReference type="InterPro" id="IPR002068">
    <property type="entry name" value="A-crystallin/Hsp20_dom"/>
</dbReference>
<organism evidence="4 5">
    <name type="scientific">Emydomyces testavorans</name>
    <dbReference type="NCBI Taxonomy" id="2070801"/>
    <lineage>
        <taxon>Eukaryota</taxon>
        <taxon>Fungi</taxon>
        <taxon>Dikarya</taxon>
        <taxon>Ascomycota</taxon>
        <taxon>Pezizomycotina</taxon>
        <taxon>Eurotiomycetes</taxon>
        <taxon>Eurotiomycetidae</taxon>
        <taxon>Onygenales</taxon>
        <taxon>Nannizziopsiaceae</taxon>
        <taxon>Emydomyces</taxon>
    </lineage>
</organism>
<dbReference type="InterPro" id="IPR031107">
    <property type="entry name" value="Small_HSP"/>
</dbReference>
<accession>A0AAF0DBW5</accession>
<dbReference type="EMBL" id="CP120627">
    <property type="protein sequence ID" value="WEW55249.1"/>
    <property type="molecule type" value="Genomic_DNA"/>
</dbReference>
<dbReference type="Proteomes" id="UP001219355">
    <property type="component" value="Chromosome 1"/>
</dbReference>
<protein>
    <recommendedName>
        <fullName evidence="3">SHSP domain-containing protein</fullName>
    </recommendedName>
</protein>
<feature type="domain" description="SHSP" evidence="3">
    <location>
        <begin position="188"/>
        <end position="250"/>
    </location>
</feature>
<evidence type="ECO:0000256" key="2">
    <source>
        <dbReference type="SAM" id="MobiDB-lite"/>
    </source>
</evidence>
<dbReference type="PANTHER" id="PTHR11527">
    <property type="entry name" value="HEAT-SHOCK PROTEIN 20 FAMILY MEMBER"/>
    <property type="match status" value="1"/>
</dbReference>
<evidence type="ECO:0000313" key="4">
    <source>
        <dbReference type="EMBL" id="WEW55249.1"/>
    </source>
</evidence>
<feature type="region of interest" description="Disordered" evidence="2">
    <location>
        <begin position="131"/>
        <end position="189"/>
    </location>
</feature>
<reference evidence="4" key="1">
    <citation type="submission" date="2023-03" db="EMBL/GenBank/DDBJ databases">
        <title>Emydomyces testavorans Genome Sequence.</title>
        <authorList>
            <person name="Hoyer L."/>
        </authorList>
    </citation>
    <scope>NUCLEOTIDE SEQUENCE</scope>
    <source>
        <strain evidence="4">16-2883</strain>
    </source>
</reference>
<dbReference type="SUPFAM" id="SSF49764">
    <property type="entry name" value="HSP20-like chaperones"/>
    <property type="match status" value="1"/>
</dbReference>
<dbReference type="InterPro" id="IPR008978">
    <property type="entry name" value="HSP20-like_chaperone"/>
</dbReference>
<dbReference type="Pfam" id="PF00011">
    <property type="entry name" value="HSP20"/>
    <property type="match status" value="1"/>
</dbReference>
<dbReference type="CDD" id="cd06464">
    <property type="entry name" value="ACD_sHsps-like"/>
    <property type="match status" value="1"/>
</dbReference>